<keyword evidence="8" id="KW-1015">Disulfide bond</keyword>
<dbReference type="EMBL" id="BT058066">
    <property type="protein sequence ID" value="ACM78508.1"/>
    <property type="molecule type" value="mRNA"/>
</dbReference>
<feature type="signal peptide" evidence="11">
    <location>
        <begin position="1"/>
        <end position="28"/>
    </location>
</feature>
<keyword evidence="7" id="KW-0865">Zymogen</keyword>
<dbReference type="Pfam" id="PF00089">
    <property type="entry name" value="Trypsin"/>
    <property type="match status" value="1"/>
</dbReference>
<dbReference type="GO" id="GO:0006508">
    <property type="term" value="P:proteolysis"/>
    <property type="evidence" value="ECO:0007669"/>
    <property type="project" value="UniProtKB-KW"/>
</dbReference>
<keyword evidence="5" id="KW-0378">Hydrolase</keyword>
<evidence type="ECO:0000256" key="9">
    <source>
        <dbReference type="ARBA" id="ARBA00036320"/>
    </source>
</evidence>
<organism evidence="13">
    <name type="scientific">Drosophila melanogaster</name>
    <name type="common">Fruit fly</name>
    <dbReference type="NCBI Taxonomy" id="7227"/>
    <lineage>
        <taxon>Eukaryota</taxon>
        <taxon>Metazoa</taxon>
        <taxon>Ecdysozoa</taxon>
        <taxon>Arthropoda</taxon>
        <taxon>Hexapoda</taxon>
        <taxon>Insecta</taxon>
        <taxon>Pterygota</taxon>
        <taxon>Neoptera</taxon>
        <taxon>Endopterygota</taxon>
        <taxon>Diptera</taxon>
        <taxon>Brachycera</taxon>
        <taxon>Muscomorpha</taxon>
        <taxon>Ephydroidea</taxon>
        <taxon>Drosophilidae</taxon>
        <taxon>Drosophila</taxon>
        <taxon>Sophophora</taxon>
    </lineage>
</organism>
<dbReference type="InterPro" id="IPR001314">
    <property type="entry name" value="Peptidase_S1A"/>
</dbReference>
<dbReference type="GO" id="GO:0004252">
    <property type="term" value="F:serine-type endopeptidase activity"/>
    <property type="evidence" value="ECO:0007669"/>
    <property type="project" value="UniProtKB-EC"/>
</dbReference>
<evidence type="ECO:0000256" key="5">
    <source>
        <dbReference type="ARBA" id="ARBA00022801"/>
    </source>
</evidence>
<comment type="similarity">
    <text evidence="2">Belongs to the peptidase S1 family.</text>
</comment>
<evidence type="ECO:0000313" key="13">
    <source>
        <dbReference type="EMBL" id="ACM78508.1"/>
    </source>
</evidence>
<evidence type="ECO:0000256" key="3">
    <source>
        <dbReference type="ARBA" id="ARBA00022670"/>
    </source>
</evidence>
<dbReference type="PROSITE" id="PS50240">
    <property type="entry name" value="TRYPSIN_DOM"/>
    <property type="match status" value="1"/>
</dbReference>
<keyword evidence="6" id="KW-0720">Serine protease</keyword>
<feature type="non-terminal residue" evidence="13">
    <location>
        <position position="1"/>
    </location>
</feature>
<evidence type="ECO:0000256" key="2">
    <source>
        <dbReference type="ARBA" id="ARBA00007664"/>
    </source>
</evidence>
<feature type="domain" description="Peptidase S1" evidence="12">
    <location>
        <begin position="25"/>
        <end position="256"/>
    </location>
</feature>
<dbReference type="EC" id="3.4.21.4" evidence="10"/>
<evidence type="ECO:0000256" key="7">
    <source>
        <dbReference type="ARBA" id="ARBA00023145"/>
    </source>
</evidence>
<dbReference type="CDD" id="cd00190">
    <property type="entry name" value="Tryp_SPc"/>
    <property type="match status" value="1"/>
</dbReference>
<keyword evidence="4 11" id="KW-0732">Signal</keyword>
<dbReference type="AlphaFoldDB" id="B9EQZ1"/>
<evidence type="ECO:0000256" key="6">
    <source>
        <dbReference type="ARBA" id="ARBA00022825"/>
    </source>
</evidence>
<keyword evidence="3" id="KW-0645">Protease</keyword>
<dbReference type="HOGENOM" id="CLU_006842_7_4_1"/>
<gene>
    <name evidence="13" type="primary">CG4653-RA</name>
</gene>
<dbReference type="InterPro" id="IPR050430">
    <property type="entry name" value="Peptidase_S1"/>
</dbReference>
<dbReference type="SUPFAM" id="SSF50494">
    <property type="entry name" value="Trypsin-like serine proteases"/>
    <property type="match status" value="1"/>
</dbReference>
<dbReference type="Bgee" id="FBgn0030776">
    <property type="expression patterns" value="Expressed in adult hindgut (Drosophila) and 29 other cell types or tissues"/>
</dbReference>
<dbReference type="ExpressionAtlas" id="B9EQZ1">
    <property type="expression patterns" value="baseline and differential"/>
</dbReference>
<dbReference type="InterPro" id="IPR001254">
    <property type="entry name" value="Trypsin_dom"/>
</dbReference>
<dbReference type="InterPro" id="IPR009003">
    <property type="entry name" value="Peptidase_S1_PA"/>
</dbReference>
<evidence type="ECO:0000256" key="8">
    <source>
        <dbReference type="ARBA" id="ARBA00023157"/>
    </source>
</evidence>
<reference evidence="13" key="1">
    <citation type="submission" date="2009-02" db="EMBL/GenBank/DDBJ databases">
        <authorList>
            <person name="Carlson J."/>
            <person name="Booth B."/>
            <person name="Frise E."/>
            <person name="Sandler J."/>
            <person name="Wan K."/>
            <person name="Yu C."/>
            <person name="Celniker S."/>
        </authorList>
    </citation>
    <scope>NUCLEOTIDE SEQUENCE</scope>
</reference>
<evidence type="ECO:0000256" key="1">
    <source>
        <dbReference type="ARBA" id="ARBA00004239"/>
    </source>
</evidence>
<evidence type="ECO:0000256" key="11">
    <source>
        <dbReference type="SAM" id="SignalP"/>
    </source>
</evidence>
<sequence>QAMSPVQSYSHSRLLLLVVIVTLGVVQSSRLPAEVGSQPHSISLRRNGVHVCGGALIREKWILTAAHCVSLGGGQQSYPAKSYNVRVGSIQRLTGGQLVPLSKIIIHTNYSSSDAVGSNDLALLELETSVVLNANTNPIDLATERPAAGSQIIFSGWGSSQVDGSLSHVLQVATRQSLSASDCQTELYLQQEDLLCLSPVDEDFAGLCSGDAGAPASYNNQLVGIAAFFVSGCGSEQPDGYVDVTQHLEWINENAV</sequence>
<comment type="subcellular location">
    <subcellularLocation>
        <location evidence="1">Secreted</location>
        <location evidence="1">Extracellular space</location>
    </subcellularLocation>
</comment>
<evidence type="ECO:0000256" key="10">
    <source>
        <dbReference type="ARBA" id="ARBA00038868"/>
    </source>
</evidence>
<comment type="catalytic activity">
    <reaction evidence="9">
        <text>Preferential cleavage: Arg-|-Xaa, Lys-|-Xaa.</text>
        <dbReference type="EC" id="3.4.21.4"/>
    </reaction>
</comment>
<protein>
    <recommendedName>
        <fullName evidence="10">trypsin</fullName>
        <ecNumber evidence="10">3.4.21.4</ecNumber>
    </recommendedName>
</protein>
<evidence type="ECO:0000256" key="4">
    <source>
        <dbReference type="ARBA" id="ARBA00022729"/>
    </source>
</evidence>
<dbReference type="InterPro" id="IPR018114">
    <property type="entry name" value="TRYPSIN_HIS"/>
</dbReference>
<dbReference type="PROSITE" id="PS00134">
    <property type="entry name" value="TRYPSIN_HIS"/>
    <property type="match status" value="1"/>
</dbReference>
<feature type="chain" id="PRO_5002883698" description="trypsin" evidence="11">
    <location>
        <begin position="29"/>
        <end position="256"/>
    </location>
</feature>
<dbReference type="MEROPS" id="S01.A89"/>
<dbReference type="InterPro" id="IPR043504">
    <property type="entry name" value="Peptidase_S1_PA_chymotrypsin"/>
</dbReference>
<accession>B9EQZ1</accession>
<dbReference type="PANTHER" id="PTHR24276">
    <property type="entry name" value="POLYSERASE-RELATED"/>
    <property type="match status" value="1"/>
</dbReference>
<name>B9EQZ1_DROME</name>
<dbReference type="Gene3D" id="2.40.10.10">
    <property type="entry name" value="Trypsin-like serine proteases"/>
    <property type="match status" value="2"/>
</dbReference>
<dbReference type="FunFam" id="2.40.10.10:FF:000004">
    <property type="entry name" value="Tryptase gamma 1"/>
    <property type="match status" value="1"/>
</dbReference>
<dbReference type="OrthoDB" id="60866at2759"/>
<dbReference type="PRINTS" id="PR00722">
    <property type="entry name" value="CHYMOTRYPSIN"/>
</dbReference>
<dbReference type="VEuPathDB" id="VectorBase:FBgn0030776"/>
<dbReference type="GO" id="GO:0005576">
    <property type="term" value="C:extracellular region"/>
    <property type="evidence" value="ECO:0007669"/>
    <property type="project" value="UniProtKB-SubCell"/>
</dbReference>
<evidence type="ECO:0000259" key="12">
    <source>
        <dbReference type="PROSITE" id="PS50240"/>
    </source>
</evidence>
<dbReference type="PANTHER" id="PTHR24276:SF91">
    <property type="entry name" value="AT26814P-RELATED"/>
    <property type="match status" value="1"/>
</dbReference>
<dbReference type="SMART" id="SM00020">
    <property type="entry name" value="Tryp_SPc"/>
    <property type="match status" value="1"/>
</dbReference>
<proteinExistence type="evidence at transcript level"/>